<dbReference type="PANTHER" id="PTHR34599:SF1">
    <property type="entry name" value="PHOSPHATIDIC ACID PHOSPHATASE TYPE 2_HALOPEROXIDASE DOMAIN-CONTAINING PROTEIN"/>
    <property type="match status" value="1"/>
</dbReference>
<dbReference type="InterPro" id="IPR052559">
    <property type="entry name" value="V-haloperoxidase"/>
</dbReference>
<dbReference type="EMBL" id="JELY01000671">
    <property type="protein sequence ID" value="KYF58578.1"/>
    <property type="molecule type" value="Genomic_DNA"/>
</dbReference>
<evidence type="ECO:0000313" key="2">
    <source>
        <dbReference type="EMBL" id="KYF58578.1"/>
    </source>
</evidence>
<proteinExistence type="predicted"/>
<dbReference type="InterPro" id="IPR036938">
    <property type="entry name" value="PAP2/HPO_sf"/>
</dbReference>
<comment type="caution">
    <text evidence="2">The sequence shown here is derived from an EMBL/GenBank/DDBJ whole genome shotgun (WGS) entry which is preliminary data.</text>
</comment>
<evidence type="ECO:0008006" key="4">
    <source>
        <dbReference type="Google" id="ProtNLM"/>
    </source>
</evidence>
<sequence length="263" mass="28313">MTSNDQFLVEPPPSFDDPAHIADIDEVRAYAADDSAVRTAQQSFEAFWWEACPGVGFAATLTFARQLASDSGLNNYRTARMFALMGITQADAMISNVNSKNFYNFWRPFTAIEHYHPGGDWDPFLITPSNQEYPAGHPMVSGSGLYALAHLFGLGELSTPLMGTGGCGTIEYASLEDAIDGVINARVWGGYALPRVVRGGRRGGQADSPLRAQELPSAPVGDRRPRGPPGPARLASLPAPTPLRGPISCSWPQAPPDPARRLT</sequence>
<dbReference type="PANTHER" id="PTHR34599">
    <property type="entry name" value="PEROXIDASE-RELATED"/>
    <property type="match status" value="1"/>
</dbReference>
<name>A0A150PT06_SORCE</name>
<reference evidence="2 3" key="1">
    <citation type="submission" date="2014-02" db="EMBL/GenBank/DDBJ databases">
        <title>The small core and large imbalanced accessory genome model reveals a collaborative survival strategy of Sorangium cellulosum strains in nature.</title>
        <authorList>
            <person name="Han K."/>
            <person name="Peng R."/>
            <person name="Blom J."/>
            <person name="Li Y.-Z."/>
        </authorList>
    </citation>
    <scope>NUCLEOTIDE SEQUENCE [LARGE SCALE GENOMIC DNA]</scope>
    <source>
        <strain evidence="2 3">So0157-25</strain>
    </source>
</reference>
<evidence type="ECO:0000313" key="3">
    <source>
        <dbReference type="Proteomes" id="UP000075420"/>
    </source>
</evidence>
<evidence type="ECO:0000256" key="1">
    <source>
        <dbReference type="SAM" id="MobiDB-lite"/>
    </source>
</evidence>
<organism evidence="2 3">
    <name type="scientific">Sorangium cellulosum</name>
    <name type="common">Polyangium cellulosum</name>
    <dbReference type="NCBI Taxonomy" id="56"/>
    <lineage>
        <taxon>Bacteria</taxon>
        <taxon>Pseudomonadati</taxon>
        <taxon>Myxococcota</taxon>
        <taxon>Polyangia</taxon>
        <taxon>Polyangiales</taxon>
        <taxon>Polyangiaceae</taxon>
        <taxon>Sorangium</taxon>
    </lineage>
</organism>
<dbReference type="AlphaFoldDB" id="A0A150PT06"/>
<gene>
    <name evidence="2" type="ORF">BE08_11685</name>
</gene>
<dbReference type="Gene3D" id="1.10.606.20">
    <property type="match status" value="1"/>
</dbReference>
<dbReference type="Proteomes" id="UP000075420">
    <property type="component" value="Unassembled WGS sequence"/>
</dbReference>
<dbReference type="CDD" id="cd03398">
    <property type="entry name" value="PAP2_haloperoxidase"/>
    <property type="match status" value="1"/>
</dbReference>
<dbReference type="SUPFAM" id="SSF48317">
    <property type="entry name" value="Acid phosphatase/Vanadium-dependent haloperoxidase"/>
    <property type="match status" value="1"/>
</dbReference>
<feature type="region of interest" description="Disordered" evidence="1">
    <location>
        <begin position="200"/>
        <end position="263"/>
    </location>
</feature>
<accession>A0A150PT06</accession>
<protein>
    <recommendedName>
        <fullName evidence="4">Phosphatidic acid phosphatase type 2/haloperoxidase domain-containing protein</fullName>
    </recommendedName>
</protein>